<organism evidence="1 2">
    <name type="scientific">Aspergillus niger</name>
    <dbReference type="NCBI Taxonomy" id="5061"/>
    <lineage>
        <taxon>Eukaryota</taxon>
        <taxon>Fungi</taxon>
        <taxon>Dikarya</taxon>
        <taxon>Ascomycota</taxon>
        <taxon>Pezizomycotina</taxon>
        <taxon>Eurotiomycetes</taxon>
        <taxon>Eurotiomycetidae</taxon>
        <taxon>Eurotiales</taxon>
        <taxon>Aspergillaceae</taxon>
        <taxon>Aspergillus</taxon>
        <taxon>Aspergillus subgen. Circumdati</taxon>
    </lineage>
</organism>
<evidence type="ECO:0000313" key="2">
    <source>
        <dbReference type="Proteomes" id="UP000068243"/>
    </source>
</evidence>
<accession>A0A117DVF9</accession>
<gene>
    <name evidence="1" type="ORF">ABL_00950</name>
</gene>
<dbReference type="VEuPathDB" id="FungiDB:ASPNIDRAFT2_1089131"/>
<dbReference type="VEuPathDB" id="FungiDB:M747DRAFT_352474"/>
<reference evidence="2" key="1">
    <citation type="journal article" date="2016" name="Genome Announc.">
        <title>Draft genome sequence of Aspergillus niger strain An76.</title>
        <authorList>
            <person name="Gong W."/>
            <person name="Cheng Z."/>
            <person name="Zhang H."/>
            <person name="Liu L."/>
            <person name="Gao P."/>
            <person name="Wang L."/>
        </authorList>
    </citation>
    <scope>NUCLEOTIDE SEQUENCE [LARGE SCALE GENOMIC DNA]</scope>
    <source>
        <strain evidence="2">An76</strain>
    </source>
</reference>
<dbReference type="PaxDb" id="5061-CADANGAP00001746"/>
<sequence length="102" mass="11384">MSKNPPIFVLKLLKHCRCQQGSQIASRKDEGKFQANVSIRAKADWKTQLEWLVGSTRADDPVLFDPTLSPTSDKYDDMELKMGDINLNGISEIVVESGKTMA</sequence>
<dbReference type="Proteomes" id="UP000068243">
    <property type="component" value="Unassembled WGS sequence"/>
</dbReference>
<proteinExistence type="predicted"/>
<dbReference type="AlphaFoldDB" id="A0A117DVF9"/>
<evidence type="ECO:0000313" key="1">
    <source>
        <dbReference type="EMBL" id="GAQ34912.1"/>
    </source>
</evidence>
<comment type="caution">
    <text evidence="1">The sequence shown here is derived from an EMBL/GenBank/DDBJ whole genome shotgun (WGS) entry which is preliminary data.</text>
</comment>
<dbReference type="EMBL" id="BCMY01000001">
    <property type="protein sequence ID" value="GAQ34912.1"/>
    <property type="molecule type" value="Genomic_DNA"/>
</dbReference>
<dbReference type="VEuPathDB" id="FungiDB:An02g02860"/>
<protein>
    <submittedName>
        <fullName evidence="1">Uncharacterized protein</fullName>
    </submittedName>
</protein>
<dbReference type="OrthoDB" id="3796612at2759"/>
<dbReference type="VEuPathDB" id="FungiDB:ATCC64974_61210"/>
<name>A0A117DVF9_ASPNG</name>